<dbReference type="GO" id="GO:0019264">
    <property type="term" value="P:glycine biosynthetic process from serine"/>
    <property type="evidence" value="ECO:0007669"/>
    <property type="project" value="InterPro"/>
</dbReference>
<dbReference type="NCBIfam" id="NF000586">
    <property type="entry name" value="PRK00011.1"/>
    <property type="match status" value="1"/>
</dbReference>
<dbReference type="PANTHER" id="PTHR11680">
    <property type="entry name" value="SERINE HYDROXYMETHYLTRANSFERASE"/>
    <property type="match status" value="1"/>
</dbReference>
<dbReference type="EMBL" id="UOGA01000218">
    <property type="protein sequence ID" value="VAX22154.1"/>
    <property type="molecule type" value="Genomic_DNA"/>
</dbReference>
<comment type="subcellular location">
    <subcellularLocation>
        <location evidence="3">Cytoplasm</location>
    </subcellularLocation>
</comment>
<dbReference type="SUPFAM" id="SSF53383">
    <property type="entry name" value="PLP-dependent transferases"/>
    <property type="match status" value="1"/>
</dbReference>
<dbReference type="InterPro" id="IPR019798">
    <property type="entry name" value="Ser_HO-MeTrfase_PLP_BS"/>
</dbReference>
<dbReference type="EC" id="2.1.2.1" evidence="12"/>
<dbReference type="GO" id="GO:0030170">
    <property type="term" value="F:pyridoxal phosphate binding"/>
    <property type="evidence" value="ECO:0007669"/>
    <property type="project" value="InterPro"/>
</dbReference>
<dbReference type="Gene3D" id="3.40.640.10">
    <property type="entry name" value="Type I PLP-dependent aspartate aminotransferase-like (Major domain)"/>
    <property type="match status" value="1"/>
</dbReference>
<evidence type="ECO:0000256" key="6">
    <source>
        <dbReference type="ARBA" id="ARBA00022490"/>
    </source>
</evidence>
<accession>A0A3B1CDL8</accession>
<dbReference type="Gene3D" id="3.90.1150.10">
    <property type="entry name" value="Aspartate Aminotransferase, domain 1"/>
    <property type="match status" value="1"/>
</dbReference>
<keyword evidence="12" id="KW-0489">Methyltransferase</keyword>
<feature type="domain" description="Serine hydroxymethyltransferase-like" evidence="11">
    <location>
        <begin position="10"/>
        <end position="386"/>
    </location>
</feature>
<dbReference type="InterPro" id="IPR001085">
    <property type="entry name" value="Ser_HO-MeTrfase"/>
</dbReference>
<evidence type="ECO:0000256" key="7">
    <source>
        <dbReference type="ARBA" id="ARBA00022563"/>
    </source>
</evidence>
<dbReference type="FunFam" id="3.90.1150.10:FF:000003">
    <property type="entry name" value="Serine hydroxymethyltransferase"/>
    <property type="match status" value="1"/>
</dbReference>
<evidence type="ECO:0000256" key="5">
    <source>
        <dbReference type="ARBA" id="ARBA00011738"/>
    </source>
</evidence>
<evidence type="ECO:0000256" key="2">
    <source>
        <dbReference type="ARBA" id="ARBA00001933"/>
    </source>
</evidence>
<dbReference type="GO" id="GO:0004372">
    <property type="term" value="F:glycine hydroxymethyltransferase activity"/>
    <property type="evidence" value="ECO:0007669"/>
    <property type="project" value="UniProtKB-EC"/>
</dbReference>
<dbReference type="HAMAP" id="MF_00051">
    <property type="entry name" value="SHMT"/>
    <property type="match status" value="1"/>
</dbReference>
<dbReference type="Pfam" id="PF00464">
    <property type="entry name" value="SHMT"/>
    <property type="match status" value="1"/>
</dbReference>
<sequence length="420" mass="45971">MTTDSYVSVLKEQDPEIWEAIHGETERESDTLELIASENFVSEAVLEAQGSVMTNKYAEGYPGKRYYGGCGNVDVAENLAIKRACELFGAESANVQPHSGSQANMSVYFTVLEPGDTIMGLNLAHGGHLTHGHPLSMSGKWFNVVPYNVRKDTETIDFDELRSLALEHKPKLIIAGASAYPRILRWEKFREIADEVGAYFMVDMAHIAGLIAAGLHPSPVPLADFVTTTTHKTLRGPRAGMILCKEKFIKDLNRAVFPGIQGGPLMHVIAAKAVALKEAMGEEFKTYQVQIVANCKRLAQKLVNNGLRLVSGGTDTHLMLVDLQSKNITGKAAEEGLEKAGITVNKNTIPFDPQKPFIASGIRLGVPAITTRGLKEDEMDLVGEWICDALENLEDENHLAEIKGKVKELCGKFPLYPGRL</sequence>
<gene>
    <name evidence="12" type="ORF">MNBD_NITROSPINAE04-824</name>
</gene>
<dbReference type="FunFam" id="3.40.640.10:FF:000001">
    <property type="entry name" value="Serine hydroxymethyltransferase"/>
    <property type="match status" value="1"/>
</dbReference>
<dbReference type="GO" id="GO:0005829">
    <property type="term" value="C:cytosol"/>
    <property type="evidence" value="ECO:0007669"/>
    <property type="project" value="TreeGrafter"/>
</dbReference>
<evidence type="ECO:0000256" key="10">
    <source>
        <dbReference type="ARBA" id="ARBA00022898"/>
    </source>
</evidence>
<evidence type="ECO:0000259" key="11">
    <source>
        <dbReference type="Pfam" id="PF00464"/>
    </source>
</evidence>
<evidence type="ECO:0000256" key="1">
    <source>
        <dbReference type="ARBA" id="ARBA00001528"/>
    </source>
</evidence>
<comment type="cofactor">
    <cofactor evidence="2">
        <name>pyridoxal 5'-phosphate</name>
        <dbReference type="ChEBI" id="CHEBI:597326"/>
    </cofactor>
</comment>
<dbReference type="PROSITE" id="PS00096">
    <property type="entry name" value="SHMT"/>
    <property type="match status" value="1"/>
</dbReference>
<dbReference type="InterPro" id="IPR049943">
    <property type="entry name" value="Ser_HO-MeTrfase-like"/>
</dbReference>
<evidence type="ECO:0000313" key="12">
    <source>
        <dbReference type="EMBL" id="VAX22154.1"/>
    </source>
</evidence>
<dbReference type="PIRSF" id="PIRSF000412">
    <property type="entry name" value="SHMT"/>
    <property type="match status" value="1"/>
</dbReference>
<keyword evidence="7" id="KW-0554">One-carbon metabolism</keyword>
<evidence type="ECO:0000256" key="4">
    <source>
        <dbReference type="ARBA" id="ARBA00006376"/>
    </source>
</evidence>
<keyword evidence="8" id="KW-0028">Amino-acid biosynthesis</keyword>
<dbReference type="GO" id="GO:0008168">
    <property type="term" value="F:methyltransferase activity"/>
    <property type="evidence" value="ECO:0007669"/>
    <property type="project" value="UniProtKB-KW"/>
</dbReference>
<name>A0A3B1CDL8_9ZZZZ</name>
<dbReference type="InterPro" id="IPR015424">
    <property type="entry name" value="PyrdxlP-dep_Trfase"/>
</dbReference>
<comment type="similarity">
    <text evidence="4">Belongs to the SHMT family.</text>
</comment>
<keyword evidence="10" id="KW-0663">Pyridoxal phosphate</keyword>
<keyword evidence="9 12" id="KW-0808">Transferase</keyword>
<reference evidence="12" key="1">
    <citation type="submission" date="2018-06" db="EMBL/GenBank/DDBJ databases">
        <authorList>
            <person name="Zhirakovskaya E."/>
        </authorList>
    </citation>
    <scope>NUCLEOTIDE SEQUENCE</scope>
</reference>
<comment type="subunit">
    <text evidence="5">Homodimer.</text>
</comment>
<evidence type="ECO:0000256" key="8">
    <source>
        <dbReference type="ARBA" id="ARBA00022605"/>
    </source>
</evidence>
<dbReference type="CDD" id="cd00378">
    <property type="entry name" value="SHMT"/>
    <property type="match status" value="1"/>
</dbReference>
<keyword evidence="6" id="KW-0963">Cytoplasm</keyword>
<dbReference type="InterPro" id="IPR015421">
    <property type="entry name" value="PyrdxlP-dep_Trfase_major"/>
</dbReference>
<dbReference type="AlphaFoldDB" id="A0A3B1CDL8"/>
<dbReference type="GO" id="GO:0032259">
    <property type="term" value="P:methylation"/>
    <property type="evidence" value="ECO:0007669"/>
    <property type="project" value="UniProtKB-KW"/>
</dbReference>
<dbReference type="InterPro" id="IPR039429">
    <property type="entry name" value="SHMT-like_dom"/>
</dbReference>
<organism evidence="12">
    <name type="scientific">hydrothermal vent metagenome</name>
    <dbReference type="NCBI Taxonomy" id="652676"/>
    <lineage>
        <taxon>unclassified sequences</taxon>
        <taxon>metagenomes</taxon>
        <taxon>ecological metagenomes</taxon>
    </lineage>
</organism>
<protein>
    <submittedName>
        <fullName evidence="12">Serine hydroxymethyltransferase</fullName>
        <ecNumber evidence="12">2.1.2.1</ecNumber>
    </submittedName>
</protein>
<comment type="catalytic activity">
    <reaction evidence="1">
        <text>(6R)-5,10-methylene-5,6,7,8-tetrahydrofolate + glycine + H2O = (6S)-5,6,7,8-tetrahydrofolate + L-serine</text>
        <dbReference type="Rhea" id="RHEA:15481"/>
        <dbReference type="ChEBI" id="CHEBI:15377"/>
        <dbReference type="ChEBI" id="CHEBI:15636"/>
        <dbReference type="ChEBI" id="CHEBI:33384"/>
        <dbReference type="ChEBI" id="CHEBI:57305"/>
        <dbReference type="ChEBI" id="CHEBI:57453"/>
        <dbReference type="EC" id="2.1.2.1"/>
    </reaction>
</comment>
<evidence type="ECO:0000256" key="9">
    <source>
        <dbReference type="ARBA" id="ARBA00022679"/>
    </source>
</evidence>
<evidence type="ECO:0000256" key="3">
    <source>
        <dbReference type="ARBA" id="ARBA00004496"/>
    </source>
</evidence>
<dbReference type="InterPro" id="IPR015422">
    <property type="entry name" value="PyrdxlP-dep_Trfase_small"/>
</dbReference>
<dbReference type="PANTHER" id="PTHR11680:SF35">
    <property type="entry name" value="SERINE HYDROXYMETHYLTRANSFERASE 1"/>
    <property type="match status" value="1"/>
</dbReference>
<proteinExistence type="inferred from homology"/>
<dbReference type="GO" id="GO:0035999">
    <property type="term" value="P:tetrahydrofolate interconversion"/>
    <property type="evidence" value="ECO:0007669"/>
    <property type="project" value="InterPro"/>
</dbReference>